<evidence type="ECO:0000259" key="3">
    <source>
        <dbReference type="Pfam" id="PF14258"/>
    </source>
</evidence>
<dbReference type="AlphaFoldDB" id="A0A2M9BUU6"/>
<dbReference type="InterPro" id="IPR025646">
    <property type="entry name" value="DUF4350"/>
</dbReference>
<sequence>MSASVSAPAGERADARTASSRTAPSSTPTVRRALSRSRFWLIAAAGVVVIAGLSVLFAGGLGSTGTPLGASEPGPAGSQALVEVLRQRGVEVVEAAGYEDAAAAASAGTTLLVYDPEQYLDAGRITALAAQTEHLVLVNPGFGYLQALTPQTGFGGVSDDELLDAQCRLPAAQKAESIRVRGSDASGEDSSYRTDDPGAVECFPGGPGTFSLLQLPTAAGDLTILGSTRVLSNDGIADAGNAALALNLLGGTQTLVWYLPAITDVAATGDPSLGELTPGWVTPVLALAGIVAIAAAIWRGRRLGPLVIENLPVTVRARETMEGRARLYARSSSRLRALDALRIGALGRLGGLLGLPPSASAEEVSDASAALTGRHPAEVRELLLDGVPAGDAALLDYSGRLAELETAVRRAIDQTGRMDV</sequence>
<name>A0A2M9BUU6_9MICO</name>
<feature type="region of interest" description="Disordered" evidence="1">
    <location>
        <begin position="1"/>
        <end position="29"/>
    </location>
</feature>
<reference evidence="4 5" key="1">
    <citation type="submission" date="2017-11" db="EMBL/GenBank/DDBJ databases">
        <title>Genomic Encyclopedia of Archaeal and Bacterial Type Strains, Phase II (KMG-II): From Individual Species to Whole Genera.</title>
        <authorList>
            <person name="Goeker M."/>
        </authorList>
    </citation>
    <scope>NUCLEOTIDE SEQUENCE [LARGE SCALE GENOMIC DNA]</scope>
    <source>
        <strain evidence="4 5">DSM 25625</strain>
    </source>
</reference>
<evidence type="ECO:0000256" key="2">
    <source>
        <dbReference type="SAM" id="Phobius"/>
    </source>
</evidence>
<keyword evidence="2" id="KW-1133">Transmembrane helix</keyword>
<comment type="caution">
    <text evidence="4">The sequence shown here is derived from an EMBL/GenBank/DDBJ whole genome shotgun (WGS) entry which is preliminary data.</text>
</comment>
<dbReference type="EMBL" id="PGFB01000004">
    <property type="protein sequence ID" value="PJJ61690.1"/>
    <property type="molecule type" value="Genomic_DNA"/>
</dbReference>
<organism evidence="4 5">
    <name type="scientific">Compostimonas suwonensis</name>
    <dbReference type="NCBI Taxonomy" id="1048394"/>
    <lineage>
        <taxon>Bacteria</taxon>
        <taxon>Bacillati</taxon>
        <taxon>Actinomycetota</taxon>
        <taxon>Actinomycetes</taxon>
        <taxon>Micrococcales</taxon>
        <taxon>Microbacteriaceae</taxon>
        <taxon>Compostimonas</taxon>
    </lineage>
</organism>
<dbReference type="RefSeq" id="WP_100345396.1">
    <property type="nucleotide sequence ID" value="NZ_PGFB01000004.1"/>
</dbReference>
<feature type="domain" description="DUF4350" evidence="3">
    <location>
        <begin position="72"/>
        <end position="249"/>
    </location>
</feature>
<protein>
    <submittedName>
        <fullName evidence="4">Uncharacterized protein DUF4350</fullName>
    </submittedName>
</protein>
<feature type="transmembrane region" description="Helical" evidence="2">
    <location>
        <begin position="39"/>
        <end position="61"/>
    </location>
</feature>
<feature type="compositionally biased region" description="Low complexity" evidence="1">
    <location>
        <begin position="16"/>
        <end position="29"/>
    </location>
</feature>
<evidence type="ECO:0000313" key="4">
    <source>
        <dbReference type="EMBL" id="PJJ61690.1"/>
    </source>
</evidence>
<evidence type="ECO:0000256" key="1">
    <source>
        <dbReference type="SAM" id="MobiDB-lite"/>
    </source>
</evidence>
<dbReference type="Pfam" id="PF14258">
    <property type="entry name" value="DUF4350"/>
    <property type="match status" value="1"/>
</dbReference>
<gene>
    <name evidence="4" type="ORF">CLV54_2640</name>
</gene>
<evidence type="ECO:0000313" key="5">
    <source>
        <dbReference type="Proteomes" id="UP000230161"/>
    </source>
</evidence>
<dbReference type="Proteomes" id="UP000230161">
    <property type="component" value="Unassembled WGS sequence"/>
</dbReference>
<keyword evidence="2" id="KW-0812">Transmembrane</keyword>
<feature type="transmembrane region" description="Helical" evidence="2">
    <location>
        <begin position="280"/>
        <end position="298"/>
    </location>
</feature>
<keyword evidence="2" id="KW-0472">Membrane</keyword>
<accession>A0A2M9BUU6</accession>
<keyword evidence="5" id="KW-1185">Reference proteome</keyword>
<proteinExistence type="predicted"/>